<dbReference type="EC" id="1.4.4.2" evidence="4"/>
<evidence type="ECO:0000313" key="7">
    <source>
        <dbReference type="Proteomes" id="UP000199073"/>
    </source>
</evidence>
<comment type="similarity">
    <text evidence="4">Belongs to the GcvP family. N-terminal subunit subfamily.</text>
</comment>
<dbReference type="RefSeq" id="WP_092221880.1">
    <property type="nucleotide sequence ID" value="NZ_FNJI01000010.1"/>
</dbReference>
<organism evidence="6 7">
    <name type="scientific">Desulforhopalus singaporensis</name>
    <dbReference type="NCBI Taxonomy" id="91360"/>
    <lineage>
        <taxon>Bacteria</taxon>
        <taxon>Pseudomonadati</taxon>
        <taxon>Thermodesulfobacteriota</taxon>
        <taxon>Desulfobulbia</taxon>
        <taxon>Desulfobulbales</taxon>
        <taxon>Desulfocapsaceae</taxon>
        <taxon>Desulforhopalus</taxon>
    </lineage>
</organism>
<dbReference type="InterPro" id="IPR023010">
    <property type="entry name" value="GcvPA"/>
</dbReference>
<name>A0A1H0PT39_9BACT</name>
<evidence type="ECO:0000256" key="1">
    <source>
        <dbReference type="ARBA" id="ARBA00003788"/>
    </source>
</evidence>
<dbReference type="Pfam" id="PF02347">
    <property type="entry name" value="GDC-P"/>
    <property type="match status" value="1"/>
</dbReference>
<dbReference type="PIRSF" id="PIRSF006815">
    <property type="entry name" value="GcvPA"/>
    <property type="match status" value="1"/>
</dbReference>
<dbReference type="Gene3D" id="3.90.1150.10">
    <property type="entry name" value="Aspartate Aminotransferase, domain 1"/>
    <property type="match status" value="1"/>
</dbReference>
<evidence type="ECO:0000256" key="4">
    <source>
        <dbReference type="HAMAP-Rule" id="MF_00712"/>
    </source>
</evidence>
<comment type="function">
    <text evidence="1 4">The glycine cleavage system catalyzes the degradation of glycine. The P protein binds the alpha-amino group of glycine through its pyridoxal phosphate cofactor; CO(2) is released and the remaining methylamine moiety is then transferred to the lipoamide cofactor of the H protein.</text>
</comment>
<keyword evidence="2 4" id="KW-0560">Oxidoreductase</keyword>
<dbReference type="InterPro" id="IPR015421">
    <property type="entry name" value="PyrdxlP-dep_Trfase_major"/>
</dbReference>
<evidence type="ECO:0000256" key="2">
    <source>
        <dbReference type="ARBA" id="ARBA00023002"/>
    </source>
</evidence>
<dbReference type="HAMAP" id="MF_00712">
    <property type="entry name" value="GcvPA"/>
    <property type="match status" value="1"/>
</dbReference>
<evidence type="ECO:0000256" key="3">
    <source>
        <dbReference type="ARBA" id="ARBA00049026"/>
    </source>
</evidence>
<feature type="domain" description="Glycine cleavage system P-protein N-terminal" evidence="5">
    <location>
        <begin position="1"/>
        <end position="440"/>
    </location>
</feature>
<dbReference type="OrthoDB" id="9801272at2"/>
<reference evidence="6 7" key="1">
    <citation type="submission" date="2016-10" db="EMBL/GenBank/DDBJ databases">
        <authorList>
            <person name="de Groot N.N."/>
        </authorList>
    </citation>
    <scope>NUCLEOTIDE SEQUENCE [LARGE SCALE GENOMIC DNA]</scope>
    <source>
        <strain evidence="6 7">DSM 12130</strain>
    </source>
</reference>
<dbReference type="GO" id="GO:0019464">
    <property type="term" value="P:glycine decarboxylation via glycine cleavage system"/>
    <property type="evidence" value="ECO:0007669"/>
    <property type="project" value="UniProtKB-UniRule"/>
</dbReference>
<evidence type="ECO:0000313" key="6">
    <source>
        <dbReference type="EMBL" id="SDP08164.1"/>
    </source>
</evidence>
<dbReference type="GO" id="GO:0009116">
    <property type="term" value="P:nucleoside metabolic process"/>
    <property type="evidence" value="ECO:0007669"/>
    <property type="project" value="InterPro"/>
</dbReference>
<dbReference type="Proteomes" id="UP000199073">
    <property type="component" value="Unassembled WGS sequence"/>
</dbReference>
<dbReference type="InterPro" id="IPR015422">
    <property type="entry name" value="PyrdxlP-dep_Trfase_small"/>
</dbReference>
<dbReference type="InterPro" id="IPR020581">
    <property type="entry name" value="GDC_P"/>
</dbReference>
<evidence type="ECO:0000259" key="5">
    <source>
        <dbReference type="Pfam" id="PF02347"/>
    </source>
</evidence>
<protein>
    <recommendedName>
        <fullName evidence="4">Probable glycine dehydrogenase (decarboxylating) subunit 1</fullName>
        <ecNumber evidence="4">1.4.4.2</ecNumber>
    </recommendedName>
    <alternativeName>
        <fullName evidence="4">Glycine cleavage system P-protein subunit 1</fullName>
    </alternativeName>
    <alternativeName>
        <fullName evidence="4">Glycine decarboxylase subunit 1</fullName>
    </alternativeName>
    <alternativeName>
        <fullName evidence="4">Glycine dehydrogenase (aminomethyl-transferring) subunit 1</fullName>
    </alternativeName>
</protein>
<dbReference type="InterPro" id="IPR015424">
    <property type="entry name" value="PyrdxlP-dep_Trfase"/>
</dbReference>
<dbReference type="PANTHER" id="PTHR42806">
    <property type="entry name" value="GLYCINE CLEAVAGE SYSTEM P-PROTEIN"/>
    <property type="match status" value="1"/>
</dbReference>
<dbReference type="GO" id="GO:0004375">
    <property type="term" value="F:glycine dehydrogenase (decarboxylating) activity"/>
    <property type="evidence" value="ECO:0007669"/>
    <property type="project" value="UniProtKB-EC"/>
</dbReference>
<dbReference type="PANTHER" id="PTHR42806:SF1">
    <property type="entry name" value="GLYCINE DEHYDROGENASE (DECARBOXYLATING)"/>
    <property type="match status" value="1"/>
</dbReference>
<sequence length="444" mass="48582">MRYLPHTDEDIRTMFDTIGVSDFEGLFRTVPESCRYDKEMKLPPPKTEWDLNSYMAEIKSMMKITPEHAVLVGAGRYQHHIPSTIPAIMSRSELITAYTPYQPEMAQGTLQGLYEYQTLTARLLGVDVANASMYDGASALAEALLMGIRIGRKKKRVAVSKAIHPHYRAVVDTYFAPTEYEIVELAVAEDGRTDLSSLSAEDGFAAVALQSPNFFGVIEDMEKSAEAIHAADSLFIAAFSEPLAFGLVKSPGSCGADIVCGEGQSLGIPVSFGGPGLGMFGCRDKFVRNLPGRLVGETRDLEGKRGYVLTLSTREQHIRREKATSNICSNQGICTLTAAMYMASLGGTGIRKLAKLNFDKAEYLKAGLQQAGATLCHDAPTFNEFAVRFDSDFKPVQKSLMEQGIAAGLNLSGFYDDMDNCYLFCVTETASKDVLDTVIKEVKK</sequence>
<proteinExistence type="inferred from homology"/>
<dbReference type="InterPro" id="IPR049315">
    <property type="entry name" value="GDC-P_N"/>
</dbReference>
<dbReference type="AlphaFoldDB" id="A0A1H0PT39"/>
<comment type="subunit">
    <text evidence="4">The glycine cleavage system is composed of four proteins: P, T, L and H. In this organism, the P 'protein' is a heterodimer of two subunits.</text>
</comment>
<keyword evidence="7" id="KW-1185">Reference proteome</keyword>
<dbReference type="NCBIfam" id="NF001696">
    <property type="entry name" value="PRK00451.1"/>
    <property type="match status" value="1"/>
</dbReference>
<dbReference type="CDD" id="cd00613">
    <property type="entry name" value="GDC-P"/>
    <property type="match status" value="1"/>
</dbReference>
<accession>A0A1H0PT39</accession>
<gene>
    <name evidence="4" type="primary">gcvPA</name>
    <name evidence="6" type="ORF">SAMN05660330_01750</name>
</gene>
<comment type="catalytic activity">
    <reaction evidence="3 4">
        <text>N(6)-[(R)-lipoyl]-L-lysyl-[glycine-cleavage complex H protein] + glycine + H(+) = N(6)-[(R)-S(8)-aminomethyldihydrolipoyl]-L-lysyl-[glycine-cleavage complex H protein] + CO2</text>
        <dbReference type="Rhea" id="RHEA:24304"/>
        <dbReference type="Rhea" id="RHEA-COMP:10494"/>
        <dbReference type="Rhea" id="RHEA-COMP:10495"/>
        <dbReference type="ChEBI" id="CHEBI:15378"/>
        <dbReference type="ChEBI" id="CHEBI:16526"/>
        <dbReference type="ChEBI" id="CHEBI:57305"/>
        <dbReference type="ChEBI" id="CHEBI:83099"/>
        <dbReference type="ChEBI" id="CHEBI:83143"/>
        <dbReference type="EC" id="1.4.4.2"/>
    </reaction>
</comment>
<dbReference type="STRING" id="91360.SAMN05660330_01750"/>
<dbReference type="EMBL" id="FNJI01000010">
    <property type="protein sequence ID" value="SDP08164.1"/>
    <property type="molecule type" value="Genomic_DNA"/>
</dbReference>
<dbReference type="Gene3D" id="3.40.640.10">
    <property type="entry name" value="Type I PLP-dependent aspartate aminotransferase-like (Major domain)"/>
    <property type="match status" value="1"/>
</dbReference>
<dbReference type="SUPFAM" id="SSF53383">
    <property type="entry name" value="PLP-dependent transferases"/>
    <property type="match status" value="1"/>
</dbReference>